<name>A0AAV9RQT6_9TELE</name>
<feature type="compositionally biased region" description="Basic and acidic residues" evidence="1">
    <location>
        <begin position="9"/>
        <end position="40"/>
    </location>
</feature>
<proteinExistence type="predicted"/>
<sequence length="144" mass="16390">MPAAQPMRSLREPRGRGGQRERERMREREREMVARGRRMRPEAKFRRRSLKVFSCTDLHLLHLYYVPPHRASPLPLALCHLGRGWQREDVAPKSLQTPPPPQPAAAMRFSATNKEEGGGNKLNSPLSVQTGAKDGEDPQNGYRN</sequence>
<feature type="region of interest" description="Disordered" evidence="1">
    <location>
        <begin position="90"/>
        <end position="144"/>
    </location>
</feature>
<dbReference type="EMBL" id="JAHHUM010001480">
    <property type="protein sequence ID" value="KAK5611415.1"/>
    <property type="molecule type" value="Genomic_DNA"/>
</dbReference>
<feature type="compositionally biased region" description="Polar residues" evidence="1">
    <location>
        <begin position="121"/>
        <end position="130"/>
    </location>
</feature>
<reference evidence="2 3" key="1">
    <citation type="submission" date="2021-06" db="EMBL/GenBank/DDBJ databases">
        <authorList>
            <person name="Palmer J.M."/>
        </authorList>
    </citation>
    <scope>NUCLEOTIDE SEQUENCE [LARGE SCALE GENOMIC DNA]</scope>
    <source>
        <strain evidence="2 3">MEX-2019</strain>
        <tissue evidence="2">Muscle</tissue>
    </source>
</reference>
<evidence type="ECO:0000313" key="3">
    <source>
        <dbReference type="Proteomes" id="UP001311232"/>
    </source>
</evidence>
<gene>
    <name evidence="2" type="ORF">CRENBAI_017179</name>
</gene>
<dbReference type="AlphaFoldDB" id="A0AAV9RQT6"/>
<dbReference type="Proteomes" id="UP001311232">
    <property type="component" value="Unassembled WGS sequence"/>
</dbReference>
<protein>
    <submittedName>
        <fullName evidence="2">Uncharacterized protein</fullName>
    </submittedName>
</protein>
<accession>A0AAV9RQT6</accession>
<keyword evidence="3" id="KW-1185">Reference proteome</keyword>
<comment type="caution">
    <text evidence="2">The sequence shown here is derived from an EMBL/GenBank/DDBJ whole genome shotgun (WGS) entry which is preliminary data.</text>
</comment>
<evidence type="ECO:0000256" key="1">
    <source>
        <dbReference type="SAM" id="MobiDB-lite"/>
    </source>
</evidence>
<feature type="region of interest" description="Disordered" evidence="1">
    <location>
        <begin position="1"/>
        <end position="40"/>
    </location>
</feature>
<evidence type="ECO:0000313" key="2">
    <source>
        <dbReference type="EMBL" id="KAK5611415.1"/>
    </source>
</evidence>
<organism evidence="2 3">
    <name type="scientific">Crenichthys baileyi</name>
    <name type="common">White River springfish</name>
    <dbReference type="NCBI Taxonomy" id="28760"/>
    <lineage>
        <taxon>Eukaryota</taxon>
        <taxon>Metazoa</taxon>
        <taxon>Chordata</taxon>
        <taxon>Craniata</taxon>
        <taxon>Vertebrata</taxon>
        <taxon>Euteleostomi</taxon>
        <taxon>Actinopterygii</taxon>
        <taxon>Neopterygii</taxon>
        <taxon>Teleostei</taxon>
        <taxon>Neoteleostei</taxon>
        <taxon>Acanthomorphata</taxon>
        <taxon>Ovalentaria</taxon>
        <taxon>Atherinomorphae</taxon>
        <taxon>Cyprinodontiformes</taxon>
        <taxon>Goodeidae</taxon>
        <taxon>Crenichthys</taxon>
    </lineage>
</organism>